<evidence type="ECO:0000313" key="1">
    <source>
        <dbReference type="EMBL" id="KAJ6959462.1"/>
    </source>
</evidence>
<sequence length="63" mass="7428">MTISVQIRLEVVVVGGWRWWVAFSRRGLPICRNCQTFCTKCCQEAEVCFTCVYKLPILRQKWS</sequence>
<dbReference type="AlphaFoldDB" id="A0AAD6LEX6"/>
<dbReference type="Proteomes" id="UP001164929">
    <property type="component" value="Chromosome 17"/>
</dbReference>
<proteinExistence type="predicted"/>
<accession>A0AAD6LEX6</accession>
<evidence type="ECO:0000313" key="2">
    <source>
        <dbReference type="Proteomes" id="UP001164929"/>
    </source>
</evidence>
<comment type="caution">
    <text evidence="1">The sequence shown here is derived from an EMBL/GenBank/DDBJ whole genome shotgun (WGS) entry which is preliminary data.</text>
</comment>
<gene>
    <name evidence="1" type="ORF">NC653_037718</name>
</gene>
<protein>
    <submittedName>
        <fullName evidence="1">Uncharacterized protein</fullName>
    </submittedName>
</protein>
<keyword evidence="2" id="KW-1185">Reference proteome</keyword>
<name>A0AAD6LEX6_9ROSI</name>
<reference evidence="1" key="1">
    <citation type="journal article" date="2023" name="Mol. Ecol. Resour.">
        <title>Chromosome-level genome assembly of a triploid poplar Populus alba 'Berolinensis'.</title>
        <authorList>
            <person name="Chen S."/>
            <person name="Yu Y."/>
            <person name="Wang X."/>
            <person name="Wang S."/>
            <person name="Zhang T."/>
            <person name="Zhou Y."/>
            <person name="He R."/>
            <person name="Meng N."/>
            <person name="Wang Y."/>
            <person name="Liu W."/>
            <person name="Liu Z."/>
            <person name="Liu J."/>
            <person name="Guo Q."/>
            <person name="Huang H."/>
            <person name="Sederoff R.R."/>
            <person name="Wang G."/>
            <person name="Qu G."/>
            <person name="Chen S."/>
        </authorList>
    </citation>
    <scope>NUCLEOTIDE SEQUENCE</scope>
    <source>
        <strain evidence="1">SC-2020</strain>
    </source>
</reference>
<organism evidence="1 2">
    <name type="scientific">Populus alba x Populus x berolinensis</name>
    <dbReference type="NCBI Taxonomy" id="444605"/>
    <lineage>
        <taxon>Eukaryota</taxon>
        <taxon>Viridiplantae</taxon>
        <taxon>Streptophyta</taxon>
        <taxon>Embryophyta</taxon>
        <taxon>Tracheophyta</taxon>
        <taxon>Spermatophyta</taxon>
        <taxon>Magnoliopsida</taxon>
        <taxon>eudicotyledons</taxon>
        <taxon>Gunneridae</taxon>
        <taxon>Pentapetalae</taxon>
        <taxon>rosids</taxon>
        <taxon>fabids</taxon>
        <taxon>Malpighiales</taxon>
        <taxon>Salicaceae</taxon>
        <taxon>Saliceae</taxon>
        <taxon>Populus</taxon>
    </lineage>
</organism>
<dbReference type="EMBL" id="JAQIZT010000017">
    <property type="protein sequence ID" value="KAJ6959462.1"/>
    <property type="molecule type" value="Genomic_DNA"/>
</dbReference>